<dbReference type="RefSeq" id="XP_016434591.1">
    <property type="nucleotide sequence ID" value="XM_016579105.1"/>
</dbReference>
<evidence type="ECO:0000256" key="1">
    <source>
        <dbReference type="SAM" id="MobiDB-lite"/>
    </source>
</evidence>
<dbReference type="InterPro" id="IPR025398">
    <property type="entry name" value="DUF4371"/>
</dbReference>
<dbReference type="InterPro" id="IPR006580">
    <property type="entry name" value="Znf_TTF"/>
</dbReference>
<evidence type="ECO:0000313" key="3">
    <source>
        <dbReference type="RefSeq" id="XP_016434591.1"/>
    </source>
</evidence>
<protein>
    <submittedName>
        <fullName evidence="3">Zinc finger MYM-type protein 1-like</fullName>
    </submittedName>
</protein>
<dbReference type="PANTHER" id="PTHR45749:SF34">
    <property type="entry name" value="ZINC FINGER MYM-TYPE PROTEIN 1-LIKE"/>
    <property type="match status" value="1"/>
</dbReference>
<gene>
    <name evidence="3" type="primary">LOC107760953</name>
</gene>
<organism evidence="3">
    <name type="scientific">Nicotiana tabacum</name>
    <name type="common">Common tobacco</name>
    <dbReference type="NCBI Taxonomy" id="4097"/>
    <lineage>
        <taxon>Eukaryota</taxon>
        <taxon>Viridiplantae</taxon>
        <taxon>Streptophyta</taxon>
        <taxon>Embryophyta</taxon>
        <taxon>Tracheophyta</taxon>
        <taxon>Spermatophyta</taxon>
        <taxon>Magnoliopsida</taxon>
        <taxon>eudicotyledons</taxon>
        <taxon>Gunneridae</taxon>
        <taxon>Pentapetalae</taxon>
        <taxon>asterids</taxon>
        <taxon>lamiids</taxon>
        <taxon>Solanales</taxon>
        <taxon>Solanaceae</taxon>
        <taxon>Nicotianoideae</taxon>
        <taxon>Nicotianeae</taxon>
        <taxon>Nicotiana</taxon>
    </lineage>
</organism>
<dbReference type="SMART" id="SM00597">
    <property type="entry name" value="ZnF_TTF"/>
    <property type="match status" value="1"/>
</dbReference>
<feature type="domain" description="TTF-type" evidence="2">
    <location>
        <begin position="177"/>
        <end position="270"/>
    </location>
</feature>
<proteinExistence type="predicted"/>
<reference evidence="3" key="1">
    <citation type="submission" date="2025-08" db="UniProtKB">
        <authorList>
            <consortium name="RefSeq"/>
        </authorList>
    </citation>
    <scope>IDENTIFICATION</scope>
</reference>
<feature type="region of interest" description="Disordered" evidence="1">
    <location>
        <begin position="99"/>
        <end position="122"/>
    </location>
</feature>
<dbReference type="Pfam" id="PF14291">
    <property type="entry name" value="DUF4371"/>
    <property type="match status" value="1"/>
</dbReference>
<dbReference type="KEGG" id="nta:107760953"/>
<dbReference type="PaxDb" id="4097-A0A1S3X443"/>
<feature type="compositionally biased region" description="Low complexity" evidence="1">
    <location>
        <begin position="99"/>
        <end position="115"/>
    </location>
</feature>
<evidence type="ECO:0000259" key="2">
    <source>
        <dbReference type="SMART" id="SM00597"/>
    </source>
</evidence>
<name>A0A1S3X443_TOBAC</name>
<sequence>MSEPARSYLDYFVGYLLSLTGNSAANASRWNEIIKHSLNPGLPCNSATASLQVTSEVLGLEVLAAQSSPPALLITPTTPGIEVAMNLLKFYNKVPKISSESQNQSNREENANQSNFPSHSSLRQEIDTIAPQSDPAERTPILEYHPNHRDEIRRAYIQGGPCQPRYHDFPQSDFSGFKGRFNPIWFDDFNWLEYSVSTDAAYCLPCYLFKGKSIHQGGGDVFSSKGFRNWNRKECFKKHVGLPNSIHNKANRNCDDLMRQQQSIIVAFDKQSDQIKHEYWLRLNVSVDVVRILLNPGFAFRGHDESETSLNKVNFIEILSWYADKYDKIKPFVLKRAPKNNKMTSSDIQKEIVTACKIETIKAIIEDLNGDYFPLLVDESIDVSRKEQMAIVLRYVDKKGSVMERFIGIVHVRDTIAFSLNKVIVDVLVHHSLSLSSIRGQCYDGASNMQGDIKGLKKLIKQESRSAHSIHCFAHQLQLTLVAVSKKCVHVGELVLLVSNILNVLELLNLWMNFEIFKTKNSKRH</sequence>
<dbReference type="OrthoDB" id="1290906at2759"/>
<dbReference type="PANTHER" id="PTHR45749">
    <property type="match status" value="1"/>
</dbReference>
<dbReference type="STRING" id="4097.A0A1S3X443"/>
<dbReference type="AlphaFoldDB" id="A0A1S3X443"/>
<accession>A0A1S3X443</accession>